<keyword evidence="4 12" id="KW-0812">Transmembrane</keyword>
<dbReference type="GeneID" id="118468984"/>
<dbReference type="SUPFAM" id="SSF81321">
    <property type="entry name" value="Family A G protein-coupled receptor-like"/>
    <property type="match status" value="1"/>
</dbReference>
<evidence type="ECO:0000313" key="14">
    <source>
        <dbReference type="EnsemblMetazoa" id="AALB016295-PA"/>
    </source>
</evidence>
<keyword evidence="7 12" id="KW-0472">Membrane</keyword>
<dbReference type="InterPro" id="IPR017452">
    <property type="entry name" value="GPCR_Rhodpsn_7TM"/>
</dbReference>
<feature type="transmembrane region" description="Helical" evidence="12">
    <location>
        <begin position="477"/>
        <end position="498"/>
    </location>
</feature>
<dbReference type="GO" id="GO:0004993">
    <property type="term" value="F:G protein-coupled serotonin receptor activity"/>
    <property type="evidence" value="ECO:0007669"/>
    <property type="project" value="TreeGrafter"/>
</dbReference>
<dbReference type="SMART" id="SM01381">
    <property type="entry name" value="7TM_GPCR_Srsx"/>
    <property type="match status" value="1"/>
</dbReference>
<feature type="compositionally biased region" description="Basic residues" evidence="11">
    <location>
        <begin position="587"/>
        <end position="600"/>
    </location>
</feature>
<feature type="compositionally biased region" description="Low complexity" evidence="11">
    <location>
        <begin position="558"/>
        <end position="586"/>
    </location>
</feature>
<dbReference type="OrthoDB" id="5859976at2759"/>
<dbReference type="GO" id="GO:0005886">
    <property type="term" value="C:plasma membrane"/>
    <property type="evidence" value="ECO:0007669"/>
    <property type="project" value="UniProtKB-SubCell"/>
</dbReference>
<accession>A0A8W7K8B3</accession>
<comment type="similarity">
    <text evidence="2">Belongs to the G-protein coupled receptor 1 family.</text>
</comment>
<dbReference type="AlphaFoldDB" id="A0A8W7K8B3"/>
<dbReference type="GO" id="GO:0051378">
    <property type="term" value="F:serotonin binding"/>
    <property type="evidence" value="ECO:0007669"/>
    <property type="project" value="TreeGrafter"/>
</dbReference>
<dbReference type="Gene3D" id="1.20.1070.10">
    <property type="entry name" value="Rhodopsin 7-helix transmembrane proteins"/>
    <property type="match status" value="2"/>
</dbReference>
<feature type="transmembrane region" description="Helical" evidence="12">
    <location>
        <begin position="318"/>
        <end position="341"/>
    </location>
</feature>
<evidence type="ECO:0000313" key="15">
    <source>
        <dbReference type="Proteomes" id="UP000069272"/>
    </source>
</evidence>
<feature type="region of interest" description="Disordered" evidence="11">
    <location>
        <begin position="525"/>
        <end position="637"/>
    </location>
</feature>
<evidence type="ECO:0000256" key="9">
    <source>
        <dbReference type="ARBA" id="ARBA00023170"/>
    </source>
</evidence>
<sequence length="932" mass="101024">MGSSWIPDWRWCDHWQPFRYLVSCASYSTNASTLLWGPDVLCRLASPAQLSPAPPSAPSSSVTPPGLRVRSSSGESVLGSGNLTNDNGPGQTAGLYRLVTQCYQSFKCGLHSLERWNEALYECVPDDFAAPPLANGWVLGPNEGPSICEVSAGYNVTLVARQVLQPVSELIVQLPRFAVQLLDSRPTDSERLLLGRDCWNASDALNVPVRHRLVCGNGTTTVAATVGAPHSPSAFFENEVFEGLNASLLEPIQCWMSVEVLQNVLAGSIDQWPGAIDPLASLSSIGWNQTHLLEELQVGTGAAAGGVLNVDATGRYEWSFLFVILFIFAGGLGNILVCLAVALDRKLQNVTNYFLLSLAIADLLVSLFVMPLGAIPGFLGYWPFGVTWCNIYVTCDVLACSASILHMCFISLGRYLGIRNPLGSRHHSTKRLTGIKIVLVWLLAMLVSSSITVLGLINQNNIMPGPNECVINNRAFFVFGSLVAFYIPMVMMVVTYALTVQLLRKKARFLEQHPEGELFRRLGGRLASSKHSNNSQSDGSTTSNRGLEMKKGGTGVAIGSNHNTTTTTTTNNNISGSSNSIGTGNNNHHHHQHQLQHLHHLQQQQQQQHHYHHKQQSAIPGSYGRPDRSPPPSLSSLDAATASVMPWRWHGTTTASTGTGRISRMSSIKGSISHPHLGHTTNGGGGGGGGGGGASVRHHPLALVGPLLGAGAGTMVAGSKHRGHTRDRVSTTLCDQGTQTPDSIERETRRQKFCSFRIHLNSVPTPAINFNLKFLGSKKRTNLSANAVATEQKATKVLGLVFFTFVFCWAPFFILNIIFAAWPEAKVPERIVSICLWLGYVSSTINPIIYTIFNRTFRAAFIRLLRCRCERSGRPPRYRSVTDSRGAISLCTPSALPLAISLQGSSLLTPSTTQATPLSDFRGSYEITDDDC</sequence>
<feature type="transmembrane region" description="Helical" evidence="12">
    <location>
        <begin position="353"/>
        <end position="379"/>
    </location>
</feature>
<reference evidence="14" key="2">
    <citation type="submission" date="2022-08" db="UniProtKB">
        <authorList>
            <consortium name="EnsemblMetazoa"/>
        </authorList>
    </citation>
    <scope>IDENTIFICATION</scope>
    <source>
        <strain evidence="14">STECLA/ALBI9_A</strain>
    </source>
</reference>
<comment type="subcellular location">
    <subcellularLocation>
        <location evidence="1">Cell membrane</location>
        <topology evidence="1">Multi-pass membrane protein</topology>
    </subcellularLocation>
</comment>
<evidence type="ECO:0000256" key="8">
    <source>
        <dbReference type="ARBA" id="ARBA00023157"/>
    </source>
</evidence>
<feature type="compositionally biased region" description="Polar residues" evidence="11">
    <location>
        <begin position="529"/>
        <end position="545"/>
    </location>
</feature>
<dbReference type="RefSeq" id="XP_035796270.1">
    <property type="nucleotide sequence ID" value="XM_035940377.1"/>
</dbReference>
<dbReference type="EnsemblMetazoa" id="AALB016295-RA">
    <property type="protein sequence ID" value="AALB016295-PA"/>
    <property type="gene ID" value="AALB016295"/>
</dbReference>
<dbReference type="InterPro" id="IPR000276">
    <property type="entry name" value="GPCR_Rhodpsn"/>
</dbReference>
<feature type="domain" description="G-protein coupled receptors family 1 profile" evidence="13">
    <location>
        <begin position="333"/>
        <end position="850"/>
    </location>
</feature>
<dbReference type="GO" id="GO:0030425">
    <property type="term" value="C:dendrite"/>
    <property type="evidence" value="ECO:0007669"/>
    <property type="project" value="TreeGrafter"/>
</dbReference>
<feature type="region of interest" description="Disordered" evidence="11">
    <location>
        <begin position="52"/>
        <end position="86"/>
    </location>
</feature>
<dbReference type="RefSeq" id="XP_035796275.1">
    <property type="nucleotide sequence ID" value="XM_035940382.1"/>
</dbReference>
<dbReference type="PANTHER" id="PTHR24247">
    <property type="entry name" value="5-HYDROXYTRYPTAMINE RECEPTOR"/>
    <property type="match status" value="1"/>
</dbReference>
<proteinExistence type="inferred from homology"/>
<evidence type="ECO:0000256" key="7">
    <source>
        <dbReference type="ARBA" id="ARBA00023136"/>
    </source>
</evidence>
<keyword evidence="3" id="KW-1003">Cell membrane</keyword>
<keyword evidence="10" id="KW-0807">Transducer</keyword>
<dbReference type="PROSITE" id="PS50262">
    <property type="entry name" value="G_PROTEIN_RECEP_F1_2"/>
    <property type="match status" value="1"/>
</dbReference>
<dbReference type="GO" id="GO:0045202">
    <property type="term" value="C:synapse"/>
    <property type="evidence" value="ECO:0007669"/>
    <property type="project" value="GOC"/>
</dbReference>
<name>A0A8W7K8B3_ANOAL</name>
<dbReference type="KEGG" id="aali:118468984"/>
<feature type="transmembrane region" description="Helical" evidence="12">
    <location>
        <begin position="391"/>
        <end position="416"/>
    </location>
</feature>
<evidence type="ECO:0000256" key="2">
    <source>
        <dbReference type="ARBA" id="ARBA00010663"/>
    </source>
</evidence>
<keyword evidence="6" id="KW-0297">G-protein coupled receptor</keyword>
<organism evidence="14 15">
    <name type="scientific">Anopheles albimanus</name>
    <name type="common">New world malaria mosquito</name>
    <dbReference type="NCBI Taxonomy" id="7167"/>
    <lineage>
        <taxon>Eukaryota</taxon>
        <taxon>Metazoa</taxon>
        <taxon>Ecdysozoa</taxon>
        <taxon>Arthropoda</taxon>
        <taxon>Hexapoda</taxon>
        <taxon>Insecta</taxon>
        <taxon>Pterygota</taxon>
        <taxon>Neoptera</taxon>
        <taxon>Endopterygota</taxon>
        <taxon>Diptera</taxon>
        <taxon>Nematocera</taxon>
        <taxon>Culicoidea</taxon>
        <taxon>Culicidae</taxon>
        <taxon>Anophelinae</taxon>
        <taxon>Anopheles</taxon>
    </lineage>
</organism>
<evidence type="ECO:0000256" key="3">
    <source>
        <dbReference type="ARBA" id="ARBA00022475"/>
    </source>
</evidence>
<feature type="region of interest" description="Disordered" evidence="11">
    <location>
        <begin position="669"/>
        <end position="694"/>
    </location>
</feature>
<feature type="compositionally biased region" description="Polar residues" evidence="11">
    <location>
        <begin position="70"/>
        <end position="86"/>
    </location>
</feature>
<dbReference type="PANTHER" id="PTHR24247:SF228">
    <property type="entry name" value="5-HYDROXYTRYPTAMINE (SEROTONIN) RECEPTOR 2A, ISOFORM B"/>
    <property type="match status" value="1"/>
</dbReference>
<dbReference type="RefSeq" id="XP_035796272.1">
    <property type="nucleotide sequence ID" value="XM_035940379.1"/>
</dbReference>
<dbReference type="RefSeq" id="XP_035796271.1">
    <property type="nucleotide sequence ID" value="XM_035940378.1"/>
</dbReference>
<evidence type="ECO:0000256" key="4">
    <source>
        <dbReference type="ARBA" id="ARBA00022692"/>
    </source>
</evidence>
<dbReference type="PRINTS" id="PR00237">
    <property type="entry name" value="GPCRRHODOPSN"/>
</dbReference>
<feature type="compositionally biased region" description="Polar residues" evidence="11">
    <location>
        <begin position="730"/>
        <end position="742"/>
    </location>
</feature>
<protein>
    <recommendedName>
        <fullName evidence="13">G-protein coupled receptors family 1 profile domain-containing protein</fullName>
    </recommendedName>
</protein>
<feature type="compositionally biased region" description="Gly residues" evidence="11">
    <location>
        <begin position="681"/>
        <end position="694"/>
    </location>
</feature>
<dbReference type="GO" id="GO:0007210">
    <property type="term" value="P:serotonin receptor signaling pathway"/>
    <property type="evidence" value="ECO:0007669"/>
    <property type="project" value="TreeGrafter"/>
</dbReference>
<dbReference type="GO" id="GO:0007268">
    <property type="term" value="P:chemical synaptic transmission"/>
    <property type="evidence" value="ECO:0007669"/>
    <property type="project" value="TreeGrafter"/>
</dbReference>
<dbReference type="GO" id="GO:0007187">
    <property type="term" value="P:G protein-coupled receptor signaling pathway, coupled to cyclic nucleotide second messenger"/>
    <property type="evidence" value="ECO:0007669"/>
    <property type="project" value="TreeGrafter"/>
</dbReference>
<evidence type="ECO:0000259" key="13">
    <source>
        <dbReference type="PROSITE" id="PS50262"/>
    </source>
</evidence>
<keyword evidence="5 12" id="KW-1133">Transmembrane helix</keyword>
<dbReference type="RefSeq" id="XP_035796274.1">
    <property type="nucleotide sequence ID" value="XM_035940381.1"/>
</dbReference>
<evidence type="ECO:0000256" key="11">
    <source>
        <dbReference type="SAM" id="MobiDB-lite"/>
    </source>
</evidence>
<dbReference type="RefSeq" id="XP_035796269.1">
    <property type="nucleotide sequence ID" value="XM_035940376.1"/>
</dbReference>
<evidence type="ECO:0000256" key="10">
    <source>
        <dbReference type="ARBA" id="ARBA00023224"/>
    </source>
</evidence>
<keyword evidence="9" id="KW-0675">Receptor</keyword>
<reference evidence="14 15" key="1">
    <citation type="journal article" date="2017" name="G3 (Bethesda)">
        <title>The Physical Genome Mapping of Anopheles albimanus Corrected Scaffold Misassemblies and Identified Interarm Rearrangements in Genus Anopheles.</title>
        <authorList>
            <person name="Artemov G.N."/>
            <person name="Peery A.N."/>
            <person name="Jiang X."/>
            <person name="Tu Z."/>
            <person name="Stegniy V.N."/>
            <person name="Sharakhova M.V."/>
            <person name="Sharakhov I.V."/>
        </authorList>
    </citation>
    <scope>NUCLEOTIDE SEQUENCE [LARGE SCALE GENOMIC DNA]</scope>
    <source>
        <strain evidence="14 15">ALBI9_A</strain>
    </source>
</reference>
<dbReference type="FunFam" id="1.20.1070.10:FF:000367">
    <property type="entry name" value="Serotonin receptor 5-HT2 subtype"/>
    <property type="match status" value="1"/>
</dbReference>
<keyword evidence="8" id="KW-1015">Disulfide bond</keyword>
<evidence type="ECO:0000256" key="12">
    <source>
        <dbReference type="SAM" id="Phobius"/>
    </source>
</evidence>
<feature type="region of interest" description="Disordered" evidence="11">
    <location>
        <begin position="715"/>
        <end position="746"/>
    </location>
</feature>
<evidence type="ECO:0000256" key="5">
    <source>
        <dbReference type="ARBA" id="ARBA00022989"/>
    </source>
</evidence>
<dbReference type="Proteomes" id="UP000069272">
    <property type="component" value="Chromosome 2R"/>
</dbReference>
<feature type="transmembrane region" description="Helical" evidence="12">
    <location>
        <begin position="797"/>
        <end position="819"/>
    </location>
</feature>
<feature type="transmembrane region" description="Helical" evidence="12">
    <location>
        <begin position="831"/>
        <end position="853"/>
    </location>
</feature>
<dbReference type="FunFam" id="1.20.1070.10:FF:000523">
    <property type="entry name" value="5-hydroxytryptamine receptor 2B"/>
    <property type="match status" value="1"/>
</dbReference>
<evidence type="ECO:0000256" key="6">
    <source>
        <dbReference type="ARBA" id="ARBA00023040"/>
    </source>
</evidence>
<feature type="transmembrane region" description="Helical" evidence="12">
    <location>
        <begin position="437"/>
        <end position="457"/>
    </location>
</feature>
<dbReference type="GO" id="GO:0030594">
    <property type="term" value="F:neurotransmitter receptor activity"/>
    <property type="evidence" value="ECO:0007669"/>
    <property type="project" value="TreeGrafter"/>
</dbReference>
<evidence type="ECO:0000256" key="1">
    <source>
        <dbReference type="ARBA" id="ARBA00004651"/>
    </source>
</evidence>
<dbReference type="CTD" id="40575"/>
<keyword evidence="15" id="KW-1185">Reference proteome</keyword>
<dbReference type="Pfam" id="PF00001">
    <property type="entry name" value="7tm_1"/>
    <property type="match status" value="1"/>
</dbReference>